<dbReference type="RefSeq" id="WP_111418813.1">
    <property type="nucleotide sequence ID" value="NZ_NPEX01000047.1"/>
</dbReference>
<organism evidence="6 7">
    <name type="scientific">Rhodoplanes roseus</name>
    <dbReference type="NCBI Taxonomy" id="29409"/>
    <lineage>
        <taxon>Bacteria</taxon>
        <taxon>Pseudomonadati</taxon>
        <taxon>Pseudomonadota</taxon>
        <taxon>Alphaproteobacteria</taxon>
        <taxon>Hyphomicrobiales</taxon>
        <taxon>Nitrobacteraceae</taxon>
        <taxon>Rhodoplanes</taxon>
    </lineage>
</organism>
<evidence type="ECO:0000313" key="6">
    <source>
        <dbReference type="EMBL" id="RAI44384.1"/>
    </source>
</evidence>
<gene>
    <name evidence="6" type="ORF">CH341_09525</name>
</gene>
<evidence type="ECO:0000256" key="4">
    <source>
        <dbReference type="HAMAP-Rule" id="MF_01609"/>
    </source>
</evidence>
<dbReference type="InterPro" id="IPR011793">
    <property type="entry name" value="YbdK"/>
</dbReference>
<dbReference type="EMBL" id="NPEX01000047">
    <property type="protein sequence ID" value="RAI44384.1"/>
    <property type="molecule type" value="Genomic_DNA"/>
</dbReference>
<proteinExistence type="inferred from homology"/>
<comment type="function">
    <text evidence="4">ATP-dependent carboxylate-amine ligase which exhibits weak glutamate--cysteine ligase activity.</text>
</comment>
<dbReference type="HAMAP" id="MF_01609">
    <property type="entry name" value="Glu_cys_ligase_2"/>
    <property type="match status" value="1"/>
</dbReference>
<dbReference type="InterPro" id="IPR050141">
    <property type="entry name" value="GCL_type2/YbdK_subfam"/>
</dbReference>
<name>A0A327L2A5_9BRAD</name>
<dbReference type="InterPro" id="IPR006336">
    <property type="entry name" value="GCS2"/>
</dbReference>
<feature type="compositionally biased region" description="Low complexity" evidence="5">
    <location>
        <begin position="106"/>
        <end position="119"/>
    </location>
</feature>
<dbReference type="EC" id="6.3.2.2" evidence="4"/>
<evidence type="ECO:0000256" key="3">
    <source>
        <dbReference type="ARBA" id="ARBA00022840"/>
    </source>
</evidence>
<dbReference type="Proteomes" id="UP000249130">
    <property type="component" value="Unassembled WGS sequence"/>
</dbReference>
<keyword evidence="2 4" id="KW-0547">Nucleotide-binding</keyword>
<dbReference type="AlphaFoldDB" id="A0A327L2A5"/>
<dbReference type="NCBIfam" id="NF010039">
    <property type="entry name" value="PRK13515.1"/>
    <property type="match status" value="1"/>
</dbReference>
<comment type="caution">
    <text evidence="6">The sequence shown here is derived from an EMBL/GenBank/DDBJ whole genome shotgun (WGS) entry which is preliminary data.</text>
</comment>
<evidence type="ECO:0000313" key="7">
    <source>
        <dbReference type="Proteomes" id="UP000249130"/>
    </source>
</evidence>
<dbReference type="Gene3D" id="3.30.590.20">
    <property type="match status" value="1"/>
</dbReference>
<dbReference type="NCBIfam" id="TIGR02050">
    <property type="entry name" value="gshA_cyan_rel"/>
    <property type="match status" value="1"/>
</dbReference>
<evidence type="ECO:0000256" key="2">
    <source>
        <dbReference type="ARBA" id="ARBA00022741"/>
    </source>
</evidence>
<dbReference type="PANTHER" id="PTHR36510">
    <property type="entry name" value="GLUTAMATE--CYSTEINE LIGASE 2-RELATED"/>
    <property type="match status" value="1"/>
</dbReference>
<dbReference type="InterPro" id="IPR014746">
    <property type="entry name" value="Gln_synth/guanido_kin_cat_dom"/>
</dbReference>
<comment type="catalytic activity">
    <reaction evidence="4">
        <text>L-cysteine + L-glutamate + ATP = gamma-L-glutamyl-L-cysteine + ADP + phosphate + H(+)</text>
        <dbReference type="Rhea" id="RHEA:13285"/>
        <dbReference type="ChEBI" id="CHEBI:15378"/>
        <dbReference type="ChEBI" id="CHEBI:29985"/>
        <dbReference type="ChEBI" id="CHEBI:30616"/>
        <dbReference type="ChEBI" id="CHEBI:35235"/>
        <dbReference type="ChEBI" id="CHEBI:43474"/>
        <dbReference type="ChEBI" id="CHEBI:58173"/>
        <dbReference type="ChEBI" id="CHEBI:456216"/>
        <dbReference type="EC" id="6.3.2.2"/>
    </reaction>
</comment>
<dbReference type="Pfam" id="PF04107">
    <property type="entry name" value="GCS2"/>
    <property type="match status" value="1"/>
</dbReference>
<reference evidence="6 7" key="1">
    <citation type="submission" date="2017-07" db="EMBL/GenBank/DDBJ databases">
        <title>Draft Genome Sequences of Select Purple Nonsulfur Bacteria.</title>
        <authorList>
            <person name="Lasarre B."/>
            <person name="Mckinlay J.B."/>
        </authorList>
    </citation>
    <scope>NUCLEOTIDE SEQUENCE [LARGE SCALE GENOMIC DNA]</scope>
    <source>
        <strain evidence="6 7">DSM 5909</strain>
    </source>
</reference>
<dbReference type="GO" id="GO:0042398">
    <property type="term" value="P:modified amino acid biosynthetic process"/>
    <property type="evidence" value="ECO:0007669"/>
    <property type="project" value="InterPro"/>
</dbReference>
<comment type="similarity">
    <text evidence="4">Belongs to the glutamate--cysteine ligase type 2 family. YbdK subfamily.</text>
</comment>
<feature type="region of interest" description="Disordered" evidence="5">
    <location>
        <begin position="102"/>
        <end position="121"/>
    </location>
</feature>
<dbReference type="PANTHER" id="PTHR36510:SF1">
    <property type="entry name" value="GLUTAMATE--CYSTEINE LIGASE 2-RELATED"/>
    <property type="match status" value="1"/>
</dbReference>
<dbReference type="SUPFAM" id="SSF55931">
    <property type="entry name" value="Glutamine synthetase/guanido kinase"/>
    <property type="match status" value="1"/>
</dbReference>
<evidence type="ECO:0000256" key="5">
    <source>
        <dbReference type="SAM" id="MobiDB-lite"/>
    </source>
</evidence>
<sequence length="517" mass="56679">MRSGGTPKGRHRRRAFFDESGLPLDRPRNVRAACALTGTPRGHECRRASSPSSARQRRATCLPAHSLDEPRRPPHPHAAERCCSVHVTRHAGMIMPKVDTSSSVLRPTRNGPTPRPGTARGERHAFTVGLEEEFFLVDAGRLSSARRVAPVFFRRAAAATRGRAKQEFLQGQIELISGVHTDLGAARREMAELREAVAEVAEEHGLAVLAAGTHPSADWRRAQQTEASRYDRVMDQLQIIGRRDMMCGLHVHVELPDPGRRIEIMWRMIPHVPLFLALSTSSPFWAGMITGLKGYRLAAYGELPRTGLPIAFRTEAEYHLYVDAMARAGAIPDATYLWWTIRPSKGLPTLELRAPDCCTRLDDAIAIAALYRVLARHLFRTSAADETTTLTAALAMENLWRAQRYGVQAGFVTLDGPEPVAAILERVLRQTADDADALGCAAELDRCRVIVAEGTSADAQLAVYERHGQAGHGAGVRAVLQWLRDETIAVRGDLDPAAVAAPPLPPIGDSTTDRNHL</sequence>
<keyword evidence="3 4" id="KW-0067">ATP-binding</keyword>
<keyword evidence="7" id="KW-1185">Reference proteome</keyword>
<dbReference type="GO" id="GO:0004357">
    <property type="term" value="F:glutamate-cysteine ligase activity"/>
    <property type="evidence" value="ECO:0007669"/>
    <property type="project" value="UniProtKB-EC"/>
</dbReference>
<accession>A0A327L2A5</accession>
<dbReference type="OrthoDB" id="9769628at2"/>
<protein>
    <recommendedName>
        <fullName evidence="4">Putative glutamate--cysteine ligase 2</fullName>
        <ecNumber evidence="4">6.3.2.2</ecNumber>
    </recommendedName>
    <alternativeName>
        <fullName evidence="4">Gamma-glutamylcysteine synthetase 2</fullName>
        <shortName evidence="4">GCS 2</shortName>
        <shortName evidence="4">Gamma-GCS 2</shortName>
    </alternativeName>
</protein>
<evidence type="ECO:0000256" key="1">
    <source>
        <dbReference type="ARBA" id="ARBA00022598"/>
    </source>
</evidence>
<dbReference type="GO" id="GO:0005524">
    <property type="term" value="F:ATP binding"/>
    <property type="evidence" value="ECO:0007669"/>
    <property type="project" value="UniProtKB-KW"/>
</dbReference>
<feature type="region of interest" description="Disordered" evidence="5">
    <location>
        <begin position="1"/>
        <end position="25"/>
    </location>
</feature>
<keyword evidence="1 4" id="KW-0436">Ligase</keyword>